<dbReference type="RefSeq" id="WP_069422166.1">
    <property type="nucleotide sequence ID" value="NZ_CBCRZH010000028.1"/>
</dbReference>
<gene>
    <name evidence="1" type="ORF">BST27_07865</name>
</gene>
<evidence type="ECO:0000313" key="2">
    <source>
        <dbReference type="Proteomes" id="UP000192739"/>
    </source>
</evidence>
<dbReference type="EMBL" id="MVHT01000015">
    <property type="protein sequence ID" value="ORB08170.1"/>
    <property type="molecule type" value="Genomic_DNA"/>
</dbReference>
<comment type="caution">
    <text evidence="1">The sequence shown here is derived from an EMBL/GenBank/DDBJ whole genome shotgun (WGS) entry which is preliminary data.</text>
</comment>
<organism evidence="1 2">
    <name type="scientific">Mycobacterium intermedium</name>
    <dbReference type="NCBI Taxonomy" id="28445"/>
    <lineage>
        <taxon>Bacteria</taxon>
        <taxon>Bacillati</taxon>
        <taxon>Actinomycetota</taxon>
        <taxon>Actinomycetes</taxon>
        <taxon>Mycobacteriales</taxon>
        <taxon>Mycobacteriaceae</taxon>
        <taxon>Mycobacterium</taxon>
        <taxon>Mycobacterium simiae complex</taxon>
    </lineage>
</organism>
<protein>
    <submittedName>
        <fullName evidence="1">Uncharacterized protein</fullName>
    </submittedName>
</protein>
<evidence type="ECO:0000313" key="1">
    <source>
        <dbReference type="EMBL" id="ORB08170.1"/>
    </source>
</evidence>
<sequence>MRDTWLERDLPVLRAAIAVFERDGDPMDIDDIAAEAGFDTDTTQRALRALSTEPFFSDGRETGNGDILWVGKPTGAALRVAGQWPTAENLLERLVTALEAAGEDGTRTPEERGKLRQIALGLRTAAAQIAIGALGSAGGNLLRG</sequence>
<proteinExistence type="predicted"/>
<name>A0A1E3S5M8_MYCIE</name>
<accession>A0A1E3S5M8</accession>
<dbReference type="OrthoDB" id="4872000at2"/>
<dbReference type="AlphaFoldDB" id="A0A1E3S5M8"/>
<dbReference type="Proteomes" id="UP000192739">
    <property type="component" value="Unassembled WGS sequence"/>
</dbReference>
<dbReference type="PROSITE" id="PS00387">
    <property type="entry name" value="PPASE"/>
    <property type="match status" value="1"/>
</dbReference>
<keyword evidence="2" id="KW-1185">Reference proteome</keyword>
<reference evidence="1 2" key="1">
    <citation type="submission" date="2017-02" db="EMBL/GenBank/DDBJ databases">
        <title>The new phylogeny of genus Mycobacterium.</title>
        <authorList>
            <person name="Tortoli E."/>
            <person name="Trovato A."/>
            <person name="Cirillo D.M."/>
        </authorList>
    </citation>
    <scope>NUCLEOTIDE SEQUENCE [LARGE SCALE GENOMIC DNA]</scope>
    <source>
        <strain evidence="1 2">DSM 44049</strain>
    </source>
</reference>